<evidence type="ECO:0000256" key="12">
    <source>
        <dbReference type="ARBA" id="ARBA00023224"/>
    </source>
</evidence>
<feature type="transmembrane region" description="Helical" evidence="13">
    <location>
        <begin position="130"/>
        <end position="153"/>
    </location>
</feature>
<dbReference type="GO" id="GO:0016503">
    <property type="term" value="F:pheromone receptor activity"/>
    <property type="evidence" value="ECO:0007669"/>
    <property type="project" value="InterPro"/>
</dbReference>
<evidence type="ECO:0000256" key="6">
    <source>
        <dbReference type="ARBA" id="ARBA00022692"/>
    </source>
</evidence>
<evidence type="ECO:0000256" key="4">
    <source>
        <dbReference type="ARBA" id="ARBA00022475"/>
    </source>
</evidence>
<keyword evidence="8 13" id="KW-0297">G-protein coupled receptor</keyword>
<dbReference type="KEGG" id="hgl:101698727"/>
<name>A0AAX6RZQ6_HETGA</name>
<comment type="similarity">
    <text evidence="3 13">Belongs to the G-protein coupled receptor 1 family.</text>
</comment>
<dbReference type="InterPro" id="IPR004072">
    <property type="entry name" value="Vmron_rcpt_1"/>
</dbReference>
<dbReference type="PANTHER" id="PTHR24062">
    <property type="entry name" value="VOMERONASAL TYPE-1 RECEPTOR"/>
    <property type="match status" value="1"/>
</dbReference>
<evidence type="ECO:0000256" key="13">
    <source>
        <dbReference type="RuleBase" id="RU364061"/>
    </source>
</evidence>
<feature type="domain" description="G-protein coupled receptors family 1 profile" evidence="14">
    <location>
        <begin position="24"/>
        <end position="286"/>
    </location>
</feature>
<evidence type="ECO:0000256" key="5">
    <source>
        <dbReference type="ARBA" id="ARBA00022507"/>
    </source>
</evidence>
<dbReference type="GO" id="GO:0005886">
    <property type="term" value="C:plasma membrane"/>
    <property type="evidence" value="ECO:0007669"/>
    <property type="project" value="UniProtKB-SubCell"/>
</dbReference>
<keyword evidence="6 13" id="KW-0812">Transmembrane</keyword>
<evidence type="ECO:0000256" key="2">
    <source>
        <dbReference type="ARBA" id="ARBA00004651"/>
    </source>
</evidence>
<dbReference type="FunFam" id="1.20.1070.10:FF:000033">
    <property type="entry name" value="Vomeronasal type-1 receptor"/>
    <property type="match status" value="1"/>
</dbReference>
<dbReference type="Proteomes" id="UP000694906">
    <property type="component" value="Unplaced"/>
</dbReference>
<dbReference type="AlphaFoldDB" id="A0AAX6RZQ6"/>
<evidence type="ECO:0000256" key="9">
    <source>
        <dbReference type="ARBA" id="ARBA00023136"/>
    </source>
</evidence>
<evidence type="ECO:0000313" key="16">
    <source>
        <dbReference type="RefSeq" id="XP_021101585.1"/>
    </source>
</evidence>
<evidence type="ECO:0000256" key="10">
    <source>
        <dbReference type="ARBA" id="ARBA00023170"/>
    </source>
</evidence>
<evidence type="ECO:0000256" key="1">
    <source>
        <dbReference type="ARBA" id="ARBA00003878"/>
    </source>
</evidence>
<organism evidence="15 16">
    <name type="scientific">Heterocephalus glaber</name>
    <name type="common">Naked mole rat</name>
    <dbReference type="NCBI Taxonomy" id="10181"/>
    <lineage>
        <taxon>Eukaryota</taxon>
        <taxon>Metazoa</taxon>
        <taxon>Chordata</taxon>
        <taxon>Craniata</taxon>
        <taxon>Vertebrata</taxon>
        <taxon>Euteleostomi</taxon>
        <taxon>Mammalia</taxon>
        <taxon>Eutheria</taxon>
        <taxon>Euarchontoglires</taxon>
        <taxon>Glires</taxon>
        <taxon>Rodentia</taxon>
        <taxon>Hystricomorpha</taxon>
        <taxon>Bathyergidae</taxon>
        <taxon>Heterocephalus</taxon>
    </lineage>
</organism>
<dbReference type="RefSeq" id="XP_021101585.1">
    <property type="nucleotide sequence ID" value="XM_021245926.1"/>
</dbReference>
<evidence type="ECO:0000256" key="3">
    <source>
        <dbReference type="ARBA" id="ARBA00010663"/>
    </source>
</evidence>
<evidence type="ECO:0000256" key="8">
    <source>
        <dbReference type="ARBA" id="ARBA00023040"/>
    </source>
</evidence>
<feature type="transmembrane region" description="Helical" evidence="13">
    <location>
        <begin position="266"/>
        <end position="288"/>
    </location>
</feature>
<evidence type="ECO:0000256" key="7">
    <source>
        <dbReference type="ARBA" id="ARBA00022989"/>
    </source>
</evidence>
<keyword evidence="11" id="KW-0325">Glycoprotein</keyword>
<dbReference type="PROSITE" id="PS50262">
    <property type="entry name" value="G_PROTEIN_RECEP_F1_2"/>
    <property type="match status" value="1"/>
</dbReference>
<dbReference type="GO" id="GO:0019236">
    <property type="term" value="P:response to pheromone"/>
    <property type="evidence" value="ECO:0007669"/>
    <property type="project" value="UniProtKB-KW"/>
</dbReference>
<evidence type="ECO:0000256" key="11">
    <source>
        <dbReference type="ARBA" id="ARBA00023180"/>
    </source>
</evidence>
<keyword evidence="15" id="KW-1185">Reference proteome</keyword>
<keyword evidence="5 13" id="KW-0589">Pheromone response</keyword>
<comment type="function">
    <text evidence="1">Putative pheromone receptor.</text>
</comment>
<dbReference type="SUPFAM" id="SSF81321">
    <property type="entry name" value="Family A G protein-coupled receptor-like"/>
    <property type="match status" value="1"/>
</dbReference>
<keyword evidence="4 13" id="KW-1003">Cell membrane</keyword>
<gene>
    <name evidence="16" type="primary">LOC101698727</name>
</gene>
<keyword evidence="10 13" id="KW-0675">Receptor</keyword>
<feature type="transmembrane region" description="Helical" evidence="13">
    <location>
        <begin position="236"/>
        <end position="260"/>
    </location>
</feature>
<keyword evidence="12 13" id="KW-0807">Transducer</keyword>
<dbReference type="InterPro" id="IPR017452">
    <property type="entry name" value="GPCR_Rhodpsn_7TM"/>
</dbReference>
<keyword evidence="7 13" id="KW-1133">Transmembrane helix</keyword>
<keyword evidence="9 13" id="KW-0472">Membrane</keyword>
<dbReference type="GO" id="GO:0007606">
    <property type="term" value="P:sensory perception of chemical stimulus"/>
    <property type="evidence" value="ECO:0007669"/>
    <property type="project" value="UniProtKB-ARBA"/>
</dbReference>
<evidence type="ECO:0000313" key="15">
    <source>
        <dbReference type="Proteomes" id="UP000694906"/>
    </source>
</evidence>
<accession>A0AAX6RZQ6</accession>
<comment type="subcellular location">
    <subcellularLocation>
        <location evidence="2 13">Cell membrane</location>
        <topology evidence="2 13">Multi-pass membrane protein</topology>
    </subcellularLocation>
</comment>
<dbReference type="Gene3D" id="1.20.1070.10">
    <property type="entry name" value="Rhodopsin 7-helix transmembrane proteins"/>
    <property type="match status" value="1"/>
</dbReference>
<dbReference type="Pfam" id="PF03402">
    <property type="entry name" value="V1R"/>
    <property type="match status" value="1"/>
</dbReference>
<evidence type="ECO:0000259" key="14">
    <source>
        <dbReference type="PROSITE" id="PS50262"/>
    </source>
</evidence>
<reference evidence="16" key="1">
    <citation type="submission" date="2025-08" db="UniProtKB">
        <authorList>
            <consortium name="RefSeq"/>
        </authorList>
    </citation>
    <scope>IDENTIFICATION</scope>
</reference>
<comment type="caution">
    <text evidence="13">Lacks conserved residue(s) required for the propagation of feature annotation.</text>
</comment>
<dbReference type="GeneID" id="101698727"/>
<dbReference type="PRINTS" id="PR01534">
    <property type="entry name" value="VOMERONASL1R"/>
</dbReference>
<protein>
    <recommendedName>
        <fullName evidence="13">Vomeronasal type-1 receptor</fullName>
    </recommendedName>
</protein>
<feature type="transmembrane region" description="Helical" evidence="13">
    <location>
        <begin position="184"/>
        <end position="209"/>
    </location>
</feature>
<sequence length="298" mass="33037">MRKTPGDFILKLLFLAQTGVRVVGDTFLLSAYAPTSCTGHAPRPTHLILTHAAVANFLVLLSKGIPHMMVIWGMTPILGNTGCKLVYYIHRVARGLSLCTTCLLSNFQAITISPRAGGWVGPKDRSWKKISFSCVLCWIFNLLINVFIPIRIVSLRHNCSSTMVLDHGLCSSEKPETSASTGTLLLTFMDVAFLGLMTWASVYMILLLYKHQQRVKHIHSTSTSHRFSPEAKAMQTILLTASIFIFLYSVNSCLTIYVALFKAHLWLQHITTFLAASYPTTSSLILVFQDSQGSAYCS</sequence>
<proteinExistence type="inferred from homology"/>